<sequence>MRAARYHEYGDESVLTAEEDVPEPTPSDDEVLVRVEAASVNPIDTYVREGNVEPAGGLPHVGGSDMAGVIESVGSDVGDFAAGDRVFATGLGVFSPGTYAEYTVAPADMLAPLPDSVSFQTGAAAAMAFATAWRALIDRGELSLGDACLVHGASGGVGHAATQIAAAAGSHVVGTARDGDPASLVRSLGADAVVDYRSEDLAGELAEATDGRPLDVVFEPHADSNLEADLTRLERGGRIVIIGEESPIAIDSGTSMTAKQADADLRFMSIVASAEDQAPILRRVGELLADGTFTVEIDRTFGLNELSEAHAYLQSSGTLGKVVIDTQS</sequence>
<dbReference type="InterPro" id="IPR036291">
    <property type="entry name" value="NAD(P)-bd_dom_sf"/>
</dbReference>
<dbReference type="SMART" id="SM00829">
    <property type="entry name" value="PKS_ER"/>
    <property type="match status" value="1"/>
</dbReference>
<dbReference type="PANTHER" id="PTHR44154">
    <property type="entry name" value="QUINONE OXIDOREDUCTASE"/>
    <property type="match status" value="1"/>
</dbReference>
<name>B9LX45_HALLT</name>
<accession>B9LX45</accession>
<proteinExistence type="predicted"/>
<evidence type="ECO:0000259" key="2">
    <source>
        <dbReference type="SMART" id="SM00829"/>
    </source>
</evidence>
<dbReference type="InterPro" id="IPR011032">
    <property type="entry name" value="GroES-like_sf"/>
</dbReference>
<dbReference type="PANTHER" id="PTHR44154:SF1">
    <property type="entry name" value="QUINONE OXIDOREDUCTASE"/>
    <property type="match status" value="1"/>
</dbReference>
<dbReference type="CDD" id="cd08253">
    <property type="entry name" value="zeta_crystallin"/>
    <property type="match status" value="1"/>
</dbReference>
<gene>
    <name evidence="3" type="ordered locus">Hlac_3529</name>
</gene>
<dbReference type="Pfam" id="PF08240">
    <property type="entry name" value="ADH_N"/>
    <property type="match status" value="1"/>
</dbReference>
<dbReference type="GO" id="GO:0044281">
    <property type="term" value="P:small molecule metabolic process"/>
    <property type="evidence" value="ECO:0007669"/>
    <property type="project" value="UniProtKB-ARBA"/>
</dbReference>
<dbReference type="SUPFAM" id="SSF50129">
    <property type="entry name" value="GroES-like"/>
    <property type="match status" value="1"/>
</dbReference>
<dbReference type="GeneID" id="7402372"/>
<dbReference type="EMBL" id="CP001367">
    <property type="protein sequence ID" value="ACM59036.1"/>
    <property type="molecule type" value="Genomic_DNA"/>
</dbReference>
<dbReference type="AlphaFoldDB" id="B9LX45"/>
<dbReference type="InterPro" id="IPR020843">
    <property type="entry name" value="ER"/>
</dbReference>
<evidence type="ECO:0000313" key="3">
    <source>
        <dbReference type="EMBL" id="ACM59036.1"/>
    </source>
</evidence>
<dbReference type="Gene3D" id="3.90.180.10">
    <property type="entry name" value="Medium-chain alcohol dehydrogenases, catalytic domain"/>
    <property type="match status" value="1"/>
</dbReference>
<reference evidence="3 4" key="1">
    <citation type="journal article" date="2016" name="Stand. Genomic Sci.">
        <title>Complete genome sequence of the Antarctic Halorubrum lacusprofundi type strain ACAM 34.</title>
        <authorList>
            <person name="Anderson I.J."/>
            <person name="DasSarma P."/>
            <person name="Lucas S."/>
            <person name="Copeland A."/>
            <person name="Lapidus A."/>
            <person name="Del Rio T.G."/>
            <person name="Tice H."/>
            <person name="Dalin E."/>
            <person name="Bruce D.C."/>
            <person name="Goodwin L."/>
            <person name="Pitluck S."/>
            <person name="Sims D."/>
            <person name="Brettin T.S."/>
            <person name="Detter J.C."/>
            <person name="Han C.S."/>
            <person name="Larimer F."/>
            <person name="Hauser L."/>
            <person name="Land M."/>
            <person name="Ivanova N."/>
            <person name="Richardson P."/>
            <person name="Cavicchioli R."/>
            <person name="DasSarma S."/>
            <person name="Woese C.R."/>
            <person name="Kyrpides N.C."/>
        </authorList>
    </citation>
    <scope>NUCLEOTIDE SEQUENCE [LARGE SCALE GENOMIC DNA]</scope>
    <source>
        <strain evidence="4">ATCC 49239 / DSM 5036 / JCM 8891 / ACAM 34</strain>
    </source>
</reference>
<keyword evidence="4" id="KW-1185">Reference proteome</keyword>
<organism evidence="3 4">
    <name type="scientific">Halorubrum lacusprofundi (strain ATCC 49239 / DSM 5036 / JCM 8891 / ACAM 34)</name>
    <dbReference type="NCBI Taxonomy" id="416348"/>
    <lineage>
        <taxon>Archaea</taxon>
        <taxon>Methanobacteriati</taxon>
        <taxon>Methanobacteriota</taxon>
        <taxon>Stenosarchaea group</taxon>
        <taxon>Halobacteria</taxon>
        <taxon>Halobacteriales</taxon>
        <taxon>Haloferacaceae</taxon>
        <taxon>Halorubrum</taxon>
    </lineage>
</organism>
<dbReference type="KEGG" id="hla:Hlac_3529"/>
<dbReference type="InterPro" id="IPR013154">
    <property type="entry name" value="ADH-like_N"/>
</dbReference>
<dbReference type="Proteomes" id="UP000000740">
    <property type="component" value="Plasmid pHLAC01"/>
</dbReference>
<dbReference type="eggNOG" id="arCOG01458">
    <property type="taxonomic scope" value="Archaea"/>
</dbReference>
<dbReference type="RefSeq" id="WP_012660236.1">
    <property type="nucleotide sequence ID" value="NC_012030.1"/>
</dbReference>
<dbReference type="Gene3D" id="3.40.50.720">
    <property type="entry name" value="NAD(P)-binding Rossmann-like Domain"/>
    <property type="match status" value="1"/>
</dbReference>
<dbReference type="GO" id="GO:0016616">
    <property type="term" value="F:oxidoreductase activity, acting on the CH-OH group of donors, NAD or NADP as acceptor"/>
    <property type="evidence" value="ECO:0007669"/>
    <property type="project" value="UniProtKB-ARBA"/>
</dbReference>
<dbReference type="HOGENOM" id="CLU_026673_3_1_2"/>
<dbReference type="SUPFAM" id="SSF51735">
    <property type="entry name" value="NAD(P)-binding Rossmann-fold domains"/>
    <property type="match status" value="1"/>
</dbReference>
<dbReference type="GO" id="GO:0043168">
    <property type="term" value="F:anion binding"/>
    <property type="evidence" value="ECO:0007669"/>
    <property type="project" value="UniProtKB-ARBA"/>
</dbReference>
<evidence type="ECO:0000313" key="4">
    <source>
        <dbReference type="Proteomes" id="UP000000740"/>
    </source>
</evidence>
<dbReference type="Pfam" id="PF13602">
    <property type="entry name" value="ADH_zinc_N_2"/>
    <property type="match status" value="1"/>
</dbReference>
<keyword evidence="3" id="KW-0614">Plasmid</keyword>
<dbReference type="GO" id="GO:0030554">
    <property type="term" value="F:adenyl nucleotide binding"/>
    <property type="evidence" value="ECO:0007669"/>
    <property type="project" value="UniProtKB-ARBA"/>
</dbReference>
<evidence type="ECO:0000256" key="1">
    <source>
        <dbReference type="ARBA" id="ARBA00022857"/>
    </source>
</evidence>
<feature type="domain" description="Enoyl reductase (ER)" evidence="2">
    <location>
        <begin position="10"/>
        <end position="324"/>
    </location>
</feature>
<geneLocation type="plasmid" evidence="3 4">
    <name>pHLAC01</name>
</geneLocation>
<keyword evidence="1" id="KW-0521">NADP</keyword>
<protein>
    <submittedName>
        <fullName evidence="3">Alcohol dehydrogenase GroES domain protein</fullName>
    </submittedName>
</protein>
<dbReference type="InterPro" id="IPR051603">
    <property type="entry name" value="Zinc-ADH_QOR/CCCR"/>
</dbReference>